<sequence length="88" mass="10206">MDIWVFHGIAAQFASGIFSSKQKAEEWILENKLSGILTWYPIDTGVYDWALANEFFEIKKPEQRSSGFIQRFTSGSQMHFHYENGLLD</sequence>
<keyword evidence="3" id="KW-1185">Reference proteome</keyword>
<protein>
    <recommendedName>
        <fullName evidence="1">DUF7710 domain-containing protein</fullName>
    </recommendedName>
</protein>
<evidence type="ECO:0000313" key="2">
    <source>
        <dbReference type="EMBL" id="TLV03583.1"/>
    </source>
</evidence>
<name>A0A5R9L4W4_9BACT</name>
<accession>A0A5R9L4W4</accession>
<reference evidence="2 3" key="1">
    <citation type="submission" date="2019-05" db="EMBL/GenBank/DDBJ databases">
        <authorList>
            <person name="Qu J.-H."/>
        </authorList>
    </citation>
    <scope>NUCLEOTIDE SEQUENCE [LARGE SCALE GENOMIC DNA]</scope>
    <source>
        <strain evidence="2 3">T17</strain>
    </source>
</reference>
<evidence type="ECO:0000259" key="1">
    <source>
        <dbReference type="Pfam" id="PF24819"/>
    </source>
</evidence>
<gene>
    <name evidence="2" type="ORF">FEN17_08260</name>
</gene>
<dbReference type="EMBL" id="VCEJ01000002">
    <property type="protein sequence ID" value="TLV03583.1"/>
    <property type="molecule type" value="Genomic_DNA"/>
</dbReference>
<feature type="domain" description="DUF7710" evidence="1">
    <location>
        <begin position="3"/>
        <end position="86"/>
    </location>
</feature>
<organism evidence="2 3">
    <name type="scientific">Dyadobacter luticola</name>
    <dbReference type="NCBI Taxonomy" id="1979387"/>
    <lineage>
        <taxon>Bacteria</taxon>
        <taxon>Pseudomonadati</taxon>
        <taxon>Bacteroidota</taxon>
        <taxon>Cytophagia</taxon>
        <taxon>Cytophagales</taxon>
        <taxon>Spirosomataceae</taxon>
        <taxon>Dyadobacter</taxon>
    </lineage>
</organism>
<dbReference type="OrthoDB" id="72025at2"/>
<dbReference type="Pfam" id="PF24819">
    <property type="entry name" value="DUF7710"/>
    <property type="match status" value="1"/>
</dbReference>
<dbReference type="RefSeq" id="WP_138364792.1">
    <property type="nucleotide sequence ID" value="NZ_VCEJ01000002.1"/>
</dbReference>
<dbReference type="InterPro" id="IPR056127">
    <property type="entry name" value="DUF7710"/>
</dbReference>
<proteinExistence type="predicted"/>
<evidence type="ECO:0000313" key="3">
    <source>
        <dbReference type="Proteomes" id="UP000306402"/>
    </source>
</evidence>
<comment type="caution">
    <text evidence="2">The sequence shown here is derived from an EMBL/GenBank/DDBJ whole genome shotgun (WGS) entry which is preliminary data.</text>
</comment>
<dbReference type="AlphaFoldDB" id="A0A5R9L4W4"/>
<dbReference type="Proteomes" id="UP000306402">
    <property type="component" value="Unassembled WGS sequence"/>
</dbReference>